<dbReference type="EMBL" id="CP029287">
    <property type="protein sequence ID" value="AWR98617.1"/>
    <property type="molecule type" value="Genomic_DNA"/>
</dbReference>
<evidence type="ECO:0000313" key="1">
    <source>
        <dbReference type="EMBL" id="AWR98617.1"/>
    </source>
</evidence>
<dbReference type="KEGG" id="mhk:DFR87_01640"/>
<reference evidence="1" key="1">
    <citation type="submission" date="2018-05" db="EMBL/GenBank/DDBJ databases">
        <title>Complete Genome Sequences of Extremely Thermoacidophilic, Metal-Mobilizing Type-Strain Members of the Archaeal Family Sulfolobaceae: Acidianus brierleyi DSM-1651T, Acidianus sulfidivorans DSM-18786T, Metallosphaera hakonensis DSM-7519T, and Metallosphaera prunae DSM-10039T.</title>
        <authorList>
            <person name="Counts J.A."/>
            <person name="Kelly R.M."/>
        </authorList>
    </citation>
    <scope>NUCLEOTIDE SEQUENCE [LARGE SCALE GENOMIC DNA]</scope>
    <source>
        <strain evidence="1">HO1-1</strain>
    </source>
</reference>
<evidence type="ECO:0000313" key="2">
    <source>
        <dbReference type="Proteomes" id="UP000247586"/>
    </source>
</evidence>
<dbReference type="RefSeq" id="WP_054837189.1">
    <property type="nucleotide sequence ID" value="NZ_BBBA01000030.1"/>
</dbReference>
<dbReference type="OrthoDB" id="40533at2157"/>
<sequence length="377" mass="44890">MLKDFEEIECSEAEYYDNLGRFHDMPYYVRAKCYTKEYEWGSATISEWDLDLWDSVTVYLDVVNFPPTIVKRILEDDDLDGIVDKGYDTFMEATVNYSKANIFFYSYSKPVDHNLELECEKEKLVECVDGVSSWINDYIDYLVKVAEDFLRAKKPEELSEVKCEKCGVTLRRYEYTYHQRDHEIQEAKRQFREIQGRIYEIDEREYPLAFKYFRDEIDELIVSKVLPIFKDFADKINLEISKRGITYLNSPQLHIISDIQEEIIRNVPRTVREKFISRMTILPSVLSNGGLTKFINMTVNGQIIQGHPHNFSVDVKRKRERFYVHIYLNGDQIGYLKIDDKIRDKIKRMISQYVDQEDVERITEDLYNKVKEKTELE</sequence>
<dbReference type="AlphaFoldDB" id="A0A2U9IRL3"/>
<gene>
    <name evidence="1" type="ORF">DFR87_01640</name>
</gene>
<keyword evidence="2" id="KW-1185">Reference proteome</keyword>
<dbReference type="Proteomes" id="UP000247586">
    <property type="component" value="Chromosome"/>
</dbReference>
<accession>A0A2U9IRL3</accession>
<proteinExistence type="predicted"/>
<organism evidence="1 2">
    <name type="scientific">Metallosphaera hakonensis JCM 8857 = DSM 7519</name>
    <dbReference type="NCBI Taxonomy" id="1293036"/>
    <lineage>
        <taxon>Archaea</taxon>
        <taxon>Thermoproteota</taxon>
        <taxon>Thermoprotei</taxon>
        <taxon>Sulfolobales</taxon>
        <taxon>Sulfolobaceae</taxon>
        <taxon>Metallosphaera</taxon>
    </lineage>
</organism>
<name>A0A2U9IRL3_9CREN</name>
<protein>
    <submittedName>
        <fullName evidence="1">Uncharacterized protein</fullName>
    </submittedName>
</protein>
<dbReference type="GeneID" id="36834004"/>